<dbReference type="Proteomes" id="UP000215539">
    <property type="component" value="Chromosome 1"/>
</dbReference>
<evidence type="ECO:0000259" key="3">
    <source>
        <dbReference type="Pfam" id="PF16173"/>
    </source>
</evidence>
<dbReference type="AlphaFoldDB" id="A0AAX2H0Z6"/>
<sequence>MKKYFIALFSLLALSVSCQTKDDDGPKNINEEENPLGPPPANYHLTKKVVYKPSNDIIVNPERGFLTHQDMPSGNDYVLTTDFVRQKRSEGISLILTIYYMQDFRNKRISEAYLKRIRRNMEAIRNGGAKAVLRFAYTSDENQKPWDAPWSITEQHLEQLRPIINEYSDVICVAEAGFVGVWGEWYYTDNYKFQPKISADYEPRAQVLNKLLEVLPKDRMVCVRYPMAKLATQQLDVKDSITLTTAFDGSKRSRIAFHNDCFLADDDDMGTYQHNQSHRAYVAHETRYVAMGGETCAPSSYAECANALKDFAKYHWSYLNADYNKQVLNPWEGKCMDEVKRRLGYRFVLVDALFNEDIAVGGKLQMELHLKNEGWASPFNPRDVELVLINKKKPLERQHFKLKADPRRWFASKTITLRTELTLSAKLPAGTYELYLNLPDPRPMLKSRPEYSIQTANKGTWDAERGMNKLHSFEIK</sequence>
<dbReference type="InterPro" id="IPR032267">
    <property type="entry name" value="DUF4832"/>
</dbReference>
<dbReference type="RefSeq" id="WP_066430850.1">
    <property type="nucleotide sequence ID" value="NZ_CP014227.1"/>
</dbReference>
<evidence type="ECO:0000256" key="1">
    <source>
        <dbReference type="SAM" id="SignalP"/>
    </source>
</evidence>
<dbReference type="PROSITE" id="PS51257">
    <property type="entry name" value="PROKAR_LIPOPROTEIN"/>
    <property type="match status" value="1"/>
</dbReference>
<organism evidence="5 7">
    <name type="scientific">Capnocytophaga haemolytica</name>
    <dbReference type="NCBI Taxonomy" id="45243"/>
    <lineage>
        <taxon>Bacteria</taxon>
        <taxon>Pseudomonadati</taxon>
        <taxon>Bacteroidota</taxon>
        <taxon>Flavobacteriia</taxon>
        <taxon>Flavobacteriales</taxon>
        <taxon>Flavobacteriaceae</taxon>
        <taxon>Capnocytophaga</taxon>
    </lineage>
</organism>
<dbReference type="EMBL" id="LT906449">
    <property type="protein sequence ID" value="SNV15546.1"/>
    <property type="molecule type" value="Genomic_DNA"/>
</dbReference>
<feature type="domain" description="DUF4832" evidence="2">
    <location>
        <begin position="254"/>
        <end position="457"/>
    </location>
</feature>
<name>A0AAX2H0Z6_9FLAO</name>
<accession>A0AAX2H0Z6</accession>
<feature type="domain" description="DUF4874" evidence="3">
    <location>
        <begin position="60"/>
        <end position="227"/>
    </location>
</feature>
<dbReference type="Pfam" id="PF16173">
    <property type="entry name" value="DUF4874"/>
    <property type="match status" value="1"/>
</dbReference>
<gene>
    <name evidence="4" type="ORF">AXF12_10265</name>
    <name evidence="5" type="ORF">SAMEA44541418_02105</name>
</gene>
<proteinExistence type="predicted"/>
<evidence type="ECO:0000313" key="4">
    <source>
        <dbReference type="EMBL" id="AMD85860.1"/>
    </source>
</evidence>
<dbReference type="Pfam" id="PF16116">
    <property type="entry name" value="DUF4832"/>
    <property type="match status" value="1"/>
</dbReference>
<evidence type="ECO:0000259" key="2">
    <source>
        <dbReference type="Pfam" id="PF16116"/>
    </source>
</evidence>
<feature type="signal peptide" evidence="1">
    <location>
        <begin position="1"/>
        <end position="20"/>
    </location>
</feature>
<dbReference type="InterPro" id="IPR032379">
    <property type="entry name" value="DUF4874"/>
</dbReference>
<evidence type="ECO:0000313" key="6">
    <source>
        <dbReference type="Proteomes" id="UP000065822"/>
    </source>
</evidence>
<dbReference type="EMBL" id="CP014227">
    <property type="protein sequence ID" value="AMD85860.1"/>
    <property type="molecule type" value="Genomic_DNA"/>
</dbReference>
<reference evidence="5 7" key="2">
    <citation type="submission" date="2017-06" db="EMBL/GenBank/DDBJ databases">
        <authorList>
            <consortium name="Pathogen Informatics"/>
        </authorList>
    </citation>
    <scope>NUCLEOTIDE SEQUENCE [LARGE SCALE GENOMIC DNA]</scope>
    <source>
        <strain evidence="5 7">NCTC12947</strain>
    </source>
</reference>
<dbReference type="KEGG" id="chg:AXF12_10265"/>
<evidence type="ECO:0000313" key="7">
    <source>
        <dbReference type="Proteomes" id="UP000215539"/>
    </source>
</evidence>
<keyword evidence="6" id="KW-1185">Reference proteome</keyword>
<evidence type="ECO:0000313" key="5">
    <source>
        <dbReference type="EMBL" id="SNV15546.1"/>
    </source>
</evidence>
<protein>
    <recommendedName>
        <fullName evidence="8">DUF4832 domain-containing protein</fullName>
    </recommendedName>
</protein>
<evidence type="ECO:0008006" key="8">
    <source>
        <dbReference type="Google" id="ProtNLM"/>
    </source>
</evidence>
<feature type="chain" id="PRO_5043802455" description="DUF4832 domain-containing protein" evidence="1">
    <location>
        <begin position="21"/>
        <end position="476"/>
    </location>
</feature>
<dbReference type="Proteomes" id="UP000065822">
    <property type="component" value="Chromosome"/>
</dbReference>
<keyword evidence="1" id="KW-0732">Signal</keyword>
<reference evidence="4 6" key="1">
    <citation type="submission" date="2016-02" db="EMBL/GenBank/DDBJ databases">
        <authorList>
            <person name="Holder M.E."/>
            <person name="Ajami N.J."/>
            <person name="Petrosino J.F."/>
        </authorList>
    </citation>
    <scope>NUCLEOTIDE SEQUENCE [LARGE SCALE GENOMIC DNA]</scope>
    <source>
        <strain evidence="4 6">CCUG 32990</strain>
    </source>
</reference>